<reference evidence="4" key="1">
    <citation type="submission" date="2016-10" db="EMBL/GenBank/DDBJ databases">
        <authorList>
            <person name="Varghese N."/>
            <person name="Submissions S."/>
        </authorList>
    </citation>
    <scope>NUCLEOTIDE SEQUENCE [LARGE SCALE GENOMIC DNA]</scope>
    <source>
        <strain evidence="4">DSM 24740</strain>
    </source>
</reference>
<keyword evidence="4" id="KW-1185">Reference proteome</keyword>
<dbReference type="InterPro" id="IPR012338">
    <property type="entry name" value="Beta-lactam/transpept-like"/>
</dbReference>
<dbReference type="RefSeq" id="WP_245748640.1">
    <property type="nucleotide sequence ID" value="NZ_FOFB01000032.1"/>
</dbReference>
<feature type="domain" description="Beta-lactamase-related" evidence="2">
    <location>
        <begin position="30"/>
        <end position="374"/>
    </location>
</feature>
<dbReference type="STRING" id="478744.SAMN05444359_13217"/>
<gene>
    <name evidence="3" type="ORF">SAMN05444359_13217</name>
</gene>
<feature type="signal peptide" evidence="1">
    <location>
        <begin position="1"/>
        <end position="19"/>
    </location>
</feature>
<feature type="chain" id="PRO_5011611564" evidence="1">
    <location>
        <begin position="20"/>
        <end position="393"/>
    </location>
</feature>
<dbReference type="SUPFAM" id="SSF56601">
    <property type="entry name" value="beta-lactamase/transpeptidase-like"/>
    <property type="match status" value="1"/>
</dbReference>
<evidence type="ECO:0000256" key="1">
    <source>
        <dbReference type="SAM" id="SignalP"/>
    </source>
</evidence>
<dbReference type="Pfam" id="PF00144">
    <property type="entry name" value="Beta-lactamase"/>
    <property type="match status" value="1"/>
</dbReference>
<dbReference type="AlphaFoldDB" id="A0A1H9MWP7"/>
<evidence type="ECO:0000313" key="4">
    <source>
        <dbReference type="Proteomes" id="UP000199021"/>
    </source>
</evidence>
<protein>
    <submittedName>
        <fullName evidence="3">CubicO group peptidase, beta-lactamase class C family</fullName>
    </submittedName>
</protein>
<keyword evidence="1" id="KW-0732">Signal</keyword>
<proteinExistence type="predicted"/>
<evidence type="ECO:0000313" key="3">
    <source>
        <dbReference type="EMBL" id="SER28122.1"/>
    </source>
</evidence>
<dbReference type="Proteomes" id="UP000199021">
    <property type="component" value="Unassembled WGS sequence"/>
</dbReference>
<dbReference type="PANTHER" id="PTHR43283:SF3">
    <property type="entry name" value="BETA-LACTAMASE FAMILY PROTEIN (AFU_ORTHOLOGUE AFUA_5G07500)"/>
    <property type="match status" value="1"/>
</dbReference>
<dbReference type="Gene3D" id="3.40.710.10">
    <property type="entry name" value="DD-peptidase/beta-lactamase superfamily"/>
    <property type="match status" value="1"/>
</dbReference>
<name>A0A1H9MWP7_9BACT</name>
<sequence length="393" mass="42910">MIRFLLPLLFIGSLLAAQAPSTFSAYSTFIEEQIAGEEFAGAVSLVVKDGEVLHRGAFGHADLEEDIPMAEDQVFHLMSMTKPIVTLAAMLLWEEGKFKLDDKVSSYLDGFDNLRVAKSVTEGKDGPTVPADHPVTIRQVMTHTAGFSHGLSGSKLDNEIAMALYYVPQENIASRVKTLTELPLIGQPGKQWSYSASPDILALLIEHFSGMTAAEFLQQRIFALLGMSSTGYNLPEEKAARMAKLYKQVDGKLVRDPMQMGAMGNQVFGGSHGLLSTIDDYAAFCRMLVNDGKYKGGRLLKKSTLEMMTSNQLGDIPYPAGKGFGLGFGIDTEIPKDGLGSAGNYYWSGAYSTFFFVDPVNNLFAILMTQRSPYTGSIGEKMRKQVYSALGKQ</sequence>
<dbReference type="InterPro" id="IPR050789">
    <property type="entry name" value="Diverse_Enzym_Activities"/>
</dbReference>
<organism evidence="3 4">
    <name type="scientific">Neolewinella agarilytica</name>
    <dbReference type="NCBI Taxonomy" id="478744"/>
    <lineage>
        <taxon>Bacteria</taxon>
        <taxon>Pseudomonadati</taxon>
        <taxon>Bacteroidota</taxon>
        <taxon>Saprospiria</taxon>
        <taxon>Saprospirales</taxon>
        <taxon>Lewinellaceae</taxon>
        <taxon>Neolewinella</taxon>
    </lineage>
</organism>
<evidence type="ECO:0000259" key="2">
    <source>
        <dbReference type="Pfam" id="PF00144"/>
    </source>
</evidence>
<dbReference type="InParanoid" id="A0A1H9MWP7"/>
<dbReference type="PANTHER" id="PTHR43283">
    <property type="entry name" value="BETA-LACTAMASE-RELATED"/>
    <property type="match status" value="1"/>
</dbReference>
<accession>A0A1H9MWP7</accession>
<dbReference type="InterPro" id="IPR001466">
    <property type="entry name" value="Beta-lactam-related"/>
</dbReference>
<dbReference type="EMBL" id="FOFB01000032">
    <property type="protein sequence ID" value="SER28122.1"/>
    <property type="molecule type" value="Genomic_DNA"/>
</dbReference>